<reference evidence="1 2" key="1">
    <citation type="submission" date="2018-04" db="EMBL/GenBank/DDBJ databases">
        <title>Genomic Encyclopedia of Archaeal and Bacterial Type Strains, Phase II (KMG-II): from individual species to whole genera.</title>
        <authorList>
            <person name="Goeker M."/>
        </authorList>
    </citation>
    <scope>NUCLEOTIDE SEQUENCE [LARGE SCALE GENOMIC DNA]</scope>
    <source>
        <strain evidence="1 2">DSM 21823</strain>
    </source>
</reference>
<evidence type="ECO:0000313" key="1">
    <source>
        <dbReference type="EMBL" id="PTX49049.1"/>
    </source>
</evidence>
<dbReference type="Pfam" id="PF05136">
    <property type="entry name" value="Phage_portal_2"/>
    <property type="match status" value="1"/>
</dbReference>
<organism evidence="1 2">
    <name type="scientific">Gemmobacter caeni</name>
    <dbReference type="NCBI Taxonomy" id="589035"/>
    <lineage>
        <taxon>Bacteria</taxon>
        <taxon>Pseudomonadati</taxon>
        <taxon>Pseudomonadota</taxon>
        <taxon>Alphaproteobacteria</taxon>
        <taxon>Rhodobacterales</taxon>
        <taxon>Paracoccaceae</taxon>
        <taxon>Gemmobacter</taxon>
    </lineage>
</organism>
<dbReference type="InterPro" id="IPR006429">
    <property type="entry name" value="Phage_lambda_portal"/>
</dbReference>
<dbReference type="GO" id="GO:0005198">
    <property type="term" value="F:structural molecule activity"/>
    <property type="evidence" value="ECO:0007669"/>
    <property type="project" value="InterPro"/>
</dbReference>
<dbReference type="EMBL" id="QBKP01000008">
    <property type="protein sequence ID" value="PTX49049.1"/>
    <property type="molecule type" value="Genomic_DNA"/>
</dbReference>
<protein>
    <submittedName>
        <fullName evidence="1">Lambda family phage portal protein</fullName>
    </submittedName>
</protein>
<comment type="caution">
    <text evidence="1">The sequence shown here is derived from an EMBL/GenBank/DDBJ whole genome shotgun (WGS) entry which is preliminary data.</text>
</comment>
<gene>
    <name evidence="1" type="ORF">C8N34_108159</name>
</gene>
<accession>A0A2T6AZ20</accession>
<sequence length="567" mass="62765">MSIQEELNALLGPASHPPGEGYAVHAPATVAAVAGVSGGGIAHDGAKAFSELALWSPPLRSVNADVLPEKGVLDAKTRDLFRNDAFLSGAMVTHKDSIVGARFMLNARPATKILWGKEDDTWEEEFQEEIETRFDLWAESPHGWPDVGKRNTLTATVRLGVGVDLAGGEVLGLARWMPNDGRPYRTAFQMIDPDRLSDPLTQAFVFPNPRLRRGIEVDDFGAPVAAWIRNSHPSDGPFHDYSDMKRNDWTRVPWNRPWGRQNILHIFEQMRPEQARGISIASSSLNEMKMTKHFRKAQLQRATLAASYAMALEAELPQDTTQALGVGYAADGNATTQWMLDYLAAVQEYSGGAKNLHVDGVQIPMLPPGSKLSVQNTGATGPNDAEYEISLLRYSAAALGLPLEEFIHDFRQTNYSSVRAALGRMWVSMQVRKRMVAERIANFIYRLWLEEAINRNEIESLKRRNVPSFYEGLNAEAYSACEWIGSGRGTIDPLKETQADILALKAGIETKEAIIARRSGADYRRVARQIARERKLDAYFENPSVYDADSKNVQNSLTASPRDGAAA</sequence>
<dbReference type="Proteomes" id="UP000244224">
    <property type="component" value="Unassembled WGS sequence"/>
</dbReference>
<keyword evidence="2" id="KW-1185">Reference proteome</keyword>
<dbReference type="OrthoDB" id="9770450at2"/>
<evidence type="ECO:0000313" key="2">
    <source>
        <dbReference type="Proteomes" id="UP000244224"/>
    </source>
</evidence>
<dbReference type="NCBIfam" id="TIGR01539">
    <property type="entry name" value="portal_lambda"/>
    <property type="match status" value="1"/>
</dbReference>
<dbReference type="GO" id="GO:0019068">
    <property type="term" value="P:virion assembly"/>
    <property type="evidence" value="ECO:0007669"/>
    <property type="project" value="InterPro"/>
</dbReference>
<dbReference type="RefSeq" id="WP_108129319.1">
    <property type="nucleotide sequence ID" value="NZ_QBKP01000008.1"/>
</dbReference>
<proteinExistence type="predicted"/>
<name>A0A2T6AZ20_9RHOB</name>
<dbReference type="AlphaFoldDB" id="A0A2T6AZ20"/>